<protein>
    <recommendedName>
        <fullName evidence="6">Peptidyl-prolyl cis-trans isomerase</fullName>
        <ecNumber evidence="6">5.2.1.8</ecNumber>
    </recommendedName>
</protein>
<feature type="domain" description="PPIase FKBP-type" evidence="7">
    <location>
        <begin position="212"/>
        <end position="306"/>
    </location>
</feature>
<dbReference type="InterPro" id="IPR046357">
    <property type="entry name" value="PPIase_dom_sf"/>
</dbReference>
<dbReference type="SUPFAM" id="SSF54534">
    <property type="entry name" value="FKBP-like"/>
    <property type="match status" value="2"/>
</dbReference>
<dbReference type="InterPro" id="IPR001179">
    <property type="entry name" value="PPIase_FKBP_dom"/>
</dbReference>
<feature type="domain" description="PPIase FKBP-type" evidence="7">
    <location>
        <begin position="79"/>
        <end position="161"/>
    </location>
</feature>
<gene>
    <name evidence="8" type="ORF">JI741_19475</name>
</gene>
<evidence type="ECO:0000256" key="4">
    <source>
        <dbReference type="ARBA" id="ARBA00023235"/>
    </source>
</evidence>
<dbReference type="Pfam" id="PF00254">
    <property type="entry name" value="FKBP_C"/>
    <property type="match status" value="2"/>
</dbReference>
<dbReference type="RefSeq" id="WP_202012755.1">
    <property type="nucleotide sequence ID" value="NZ_JAERRB010000006.1"/>
</dbReference>
<proteinExistence type="inferred from homology"/>
<dbReference type="PANTHER" id="PTHR43811">
    <property type="entry name" value="FKBP-TYPE PEPTIDYL-PROLYL CIS-TRANS ISOMERASE FKPA"/>
    <property type="match status" value="1"/>
</dbReference>
<dbReference type="PROSITE" id="PS50059">
    <property type="entry name" value="FKBP_PPIASE"/>
    <property type="match status" value="2"/>
</dbReference>
<comment type="catalytic activity">
    <reaction evidence="1 5 6">
        <text>[protein]-peptidylproline (omega=180) = [protein]-peptidylproline (omega=0)</text>
        <dbReference type="Rhea" id="RHEA:16237"/>
        <dbReference type="Rhea" id="RHEA-COMP:10747"/>
        <dbReference type="Rhea" id="RHEA-COMP:10748"/>
        <dbReference type="ChEBI" id="CHEBI:83833"/>
        <dbReference type="ChEBI" id="CHEBI:83834"/>
        <dbReference type="EC" id="5.2.1.8"/>
    </reaction>
</comment>
<organism evidence="8 9">
    <name type="scientific">Chryseolinea lacunae</name>
    <dbReference type="NCBI Taxonomy" id="2801331"/>
    <lineage>
        <taxon>Bacteria</taxon>
        <taxon>Pseudomonadati</taxon>
        <taxon>Bacteroidota</taxon>
        <taxon>Cytophagia</taxon>
        <taxon>Cytophagales</taxon>
        <taxon>Fulvivirgaceae</taxon>
        <taxon>Chryseolinea</taxon>
    </lineage>
</organism>
<comment type="caution">
    <text evidence="8">The sequence shown here is derived from an EMBL/GenBank/DDBJ whole genome shotgun (WGS) entry which is preliminary data.</text>
</comment>
<evidence type="ECO:0000313" key="8">
    <source>
        <dbReference type="EMBL" id="MBL0743423.1"/>
    </source>
</evidence>
<evidence type="ECO:0000256" key="6">
    <source>
        <dbReference type="RuleBase" id="RU003915"/>
    </source>
</evidence>
<evidence type="ECO:0000256" key="2">
    <source>
        <dbReference type="ARBA" id="ARBA00006577"/>
    </source>
</evidence>
<dbReference type="EMBL" id="JAERRB010000006">
    <property type="protein sequence ID" value="MBL0743423.1"/>
    <property type="molecule type" value="Genomic_DNA"/>
</dbReference>
<evidence type="ECO:0000313" key="9">
    <source>
        <dbReference type="Proteomes" id="UP000613030"/>
    </source>
</evidence>
<dbReference type="GO" id="GO:0016853">
    <property type="term" value="F:isomerase activity"/>
    <property type="evidence" value="ECO:0007669"/>
    <property type="project" value="UniProtKB-KW"/>
</dbReference>
<dbReference type="EC" id="5.2.1.8" evidence="6"/>
<name>A0ABS1KVT7_9BACT</name>
<evidence type="ECO:0000256" key="5">
    <source>
        <dbReference type="PROSITE-ProRule" id="PRU00277"/>
    </source>
</evidence>
<keyword evidence="4 5" id="KW-0413">Isomerase</keyword>
<dbReference type="PROSITE" id="PS51257">
    <property type="entry name" value="PROKAR_LIPOPROTEIN"/>
    <property type="match status" value="1"/>
</dbReference>
<dbReference type="Gene3D" id="3.10.50.40">
    <property type="match status" value="2"/>
</dbReference>
<reference evidence="8 9" key="1">
    <citation type="submission" date="2021-01" db="EMBL/GenBank/DDBJ databases">
        <title>Chryseolinea sp. Jin1 Genome sequencing and assembly.</title>
        <authorList>
            <person name="Kim I."/>
        </authorList>
    </citation>
    <scope>NUCLEOTIDE SEQUENCE [LARGE SCALE GENOMIC DNA]</scope>
    <source>
        <strain evidence="8 9">Jin1</strain>
    </source>
</reference>
<keyword evidence="9" id="KW-1185">Reference proteome</keyword>
<accession>A0ABS1KVT7</accession>
<evidence type="ECO:0000259" key="7">
    <source>
        <dbReference type="PROSITE" id="PS50059"/>
    </source>
</evidence>
<dbReference type="Proteomes" id="UP000613030">
    <property type="component" value="Unassembled WGS sequence"/>
</dbReference>
<dbReference type="PANTHER" id="PTHR43811:SF19">
    <property type="entry name" value="39 KDA FK506-BINDING NUCLEAR PROTEIN"/>
    <property type="match status" value="1"/>
</dbReference>
<sequence length="307" mass="32889">MKKKLIGVGWAALTFVGLSFVLSSCLNSGDTYNSQLQLTQDVTAIDNFLSTNNISAVKDINGVRMVITKLGSGLPGQFTDSVDVDYVGKLFGSGATFDSGNTKGKVQNYIDGWKIALTTLPAGSEATLYIPSLWGYQNRTDLAKIPANSILVFDIKFNKVMVGGTQISQFKTDTTAINNYITTKAVANVVKDASGLRYVITSPGSGPIPSWYSKVKLKYSIKLLSDDTKVLATVEREPTVDSYSRVIDYIHGIKIGLQKMQTGSKATLYVPSGFAFGAQGAQDGSGSVIISPNTPLIIDIELVSIVN</sequence>
<evidence type="ECO:0000256" key="1">
    <source>
        <dbReference type="ARBA" id="ARBA00000971"/>
    </source>
</evidence>
<comment type="similarity">
    <text evidence="2 6">Belongs to the FKBP-type PPIase family.</text>
</comment>
<evidence type="ECO:0000256" key="3">
    <source>
        <dbReference type="ARBA" id="ARBA00023110"/>
    </source>
</evidence>
<keyword evidence="3 5" id="KW-0697">Rotamase</keyword>